<dbReference type="InParanoid" id="A0A7E5VS94"/>
<dbReference type="KEGG" id="tnl:113496105"/>
<proteinExistence type="predicted"/>
<dbReference type="SMART" id="SM00708">
    <property type="entry name" value="PhBP"/>
    <property type="match status" value="1"/>
</dbReference>
<dbReference type="InterPro" id="IPR036728">
    <property type="entry name" value="PBP_GOBP_sf"/>
</dbReference>
<gene>
    <name evidence="3" type="primary">LOC113496105</name>
</gene>
<keyword evidence="1" id="KW-0472">Membrane</keyword>
<dbReference type="InterPro" id="IPR006170">
    <property type="entry name" value="PBP/GOBP"/>
</dbReference>
<reference evidence="3" key="1">
    <citation type="submission" date="2025-08" db="UniProtKB">
        <authorList>
            <consortium name="RefSeq"/>
        </authorList>
    </citation>
    <scope>IDENTIFICATION</scope>
</reference>
<evidence type="ECO:0000313" key="3">
    <source>
        <dbReference type="RefSeq" id="XP_026731021.1"/>
    </source>
</evidence>
<organism evidence="2 3">
    <name type="scientific">Trichoplusia ni</name>
    <name type="common">Cabbage looper</name>
    <dbReference type="NCBI Taxonomy" id="7111"/>
    <lineage>
        <taxon>Eukaryota</taxon>
        <taxon>Metazoa</taxon>
        <taxon>Ecdysozoa</taxon>
        <taxon>Arthropoda</taxon>
        <taxon>Hexapoda</taxon>
        <taxon>Insecta</taxon>
        <taxon>Pterygota</taxon>
        <taxon>Neoptera</taxon>
        <taxon>Endopterygota</taxon>
        <taxon>Lepidoptera</taxon>
        <taxon>Glossata</taxon>
        <taxon>Ditrysia</taxon>
        <taxon>Noctuoidea</taxon>
        <taxon>Noctuidae</taxon>
        <taxon>Plusiinae</taxon>
        <taxon>Trichoplusia</taxon>
    </lineage>
</organism>
<dbReference type="SUPFAM" id="SSF47565">
    <property type="entry name" value="Insect pheromone/odorant-binding proteins"/>
    <property type="match status" value="1"/>
</dbReference>
<accession>A0A7E5VS94</accession>
<dbReference type="CTD" id="100286762"/>
<evidence type="ECO:0000256" key="1">
    <source>
        <dbReference type="SAM" id="Phobius"/>
    </source>
</evidence>
<feature type="transmembrane region" description="Helical" evidence="1">
    <location>
        <begin position="20"/>
        <end position="41"/>
    </location>
</feature>
<sequence length="171" mass="20004">MYKRIVLGQYLKFFVISNKMFIRFLLCFGLMQFYGIQARTFDEIKSMFMKKGLDCIQEHPIATSDMLLFQQHKIPETTDSKCWIACVFKKTNLIDSKGMYDVTTTLSMFENDHEDDPAKQESSKKLLEKCKMVNDETVDDGEEGCDRSVLLYKCFIEHAPKVNIIYYVLVQ</sequence>
<name>A0A7E5VS94_TRINI</name>
<dbReference type="Proteomes" id="UP000322000">
    <property type="component" value="Chromosome 7"/>
</dbReference>
<dbReference type="Gene3D" id="1.10.238.20">
    <property type="entry name" value="Pheromone/general odorant binding protein domain"/>
    <property type="match status" value="1"/>
</dbReference>
<keyword evidence="1" id="KW-1133">Transmembrane helix</keyword>
<dbReference type="AlphaFoldDB" id="A0A7E5VS94"/>
<dbReference type="Pfam" id="PF01395">
    <property type="entry name" value="PBP_GOBP"/>
    <property type="match status" value="1"/>
</dbReference>
<keyword evidence="1" id="KW-0812">Transmembrane</keyword>
<evidence type="ECO:0000313" key="2">
    <source>
        <dbReference type="Proteomes" id="UP000322000"/>
    </source>
</evidence>
<dbReference type="GO" id="GO:0005549">
    <property type="term" value="F:odorant binding"/>
    <property type="evidence" value="ECO:0007669"/>
    <property type="project" value="InterPro"/>
</dbReference>
<protein>
    <submittedName>
        <fullName evidence="3">General odorant-binding protein 19d-like isoform X1</fullName>
    </submittedName>
</protein>
<dbReference type="GeneID" id="113496105"/>
<dbReference type="FunCoup" id="A0A7E5VS94">
    <property type="interactions" value="61"/>
</dbReference>
<dbReference type="OrthoDB" id="6618046at2759"/>
<dbReference type="RefSeq" id="XP_026731021.1">
    <property type="nucleotide sequence ID" value="XM_026875220.1"/>
</dbReference>
<dbReference type="CDD" id="cd23992">
    <property type="entry name" value="PBP_GOBP"/>
    <property type="match status" value="1"/>
</dbReference>
<keyword evidence="2" id="KW-1185">Reference proteome</keyword>